<keyword evidence="2" id="KW-1185">Reference proteome</keyword>
<dbReference type="Proteomes" id="UP000326061">
    <property type="component" value="Chromosome"/>
</dbReference>
<proteinExistence type="predicted"/>
<name>A0AAJ4DLR3_9BACT</name>
<sequence>MKIDKVFKGIEKLFFSEINDEKKQQMLKEKLFEKIEQTKKEIKESSNEEELQDLKAKLYILKKLLDRV</sequence>
<protein>
    <submittedName>
        <fullName evidence="1">Uncharacterized protein</fullName>
    </submittedName>
</protein>
<evidence type="ECO:0000313" key="1">
    <source>
        <dbReference type="EMBL" id="QFR42459.1"/>
    </source>
</evidence>
<dbReference type="KEGG" id="suln:FJR47_00410"/>
<reference evidence="2" key="1">
    <citation type="submission" date="2019-06" db="EMBL/GenBank/DDBJ databases">
        <title>Sulfurimonas gotlandica sp. nov., a chemoautotrophic and psychrotolerant epsilonproteobacterium isolated from a pelagic redoxcline, and an emended description of the genus Sulfurimonas.</title>
        <authorList>
            <person name="Wang S."/>
            <person name="Jiang L."/>
            <person name="Shao Z."/>
        </authorList>
    </citation>
    <scope>NUCLEOTIDE SEQUENCE [LARGE SCALE GENOMIC DNA]</scope>
    <source>
        <strain evidence="2">1-1N</strain>
    </source>
</reference>
<organism evidence="1 2">
    <name type="scientific">Sulfurimonas xiamenensis</name>
    <dbReference type="NCBI Taxonomy" id="2590021"/>
    <lineage>
        <taxon>Bacteria</taxon>
        <taxon>Pseudomonadati</taxon>
        <taxon>Campylobacterota</taxon>
        <taxon>Epsilonproteobacteria</taxon>
        <taxon>Campylobacterales</taxon>
        <taxon>Sulfurimonadaceae</taxon>
        <taxon>Sulfurimonas</taxon>
    </lineage>
</organism>
<accession>A0AAJ4DLR3</accession>
<dbReference type="EMBL" id="CP041166">
    <property type="protein sequence ID" value="QFR42459.1"/>
    <property type="molecule type" value="Genomic_DNA"/>
</dbReference>
<dbReference type="AlphaFoldDB" id="A0AAJ4DLR3"/>
<evidence type="ECO:0000313" key="2">
    <source>
        <dbReference type="Proteomes" id="UP000326061"/>
    </source>
</evidence>
<dbReference type="RefSeq" id="WP_152298530.1">
    <property type="nucleotide sequence ID" value="NZ_CP041166.1"/>
</dbReference>
<gene>
    <name evidence="1" type="ORF">FJR47_00410</name>
</gene>